<dbReference type="InterPro" id="IPR031858">
    <property type="entry name" value="DUF4752"/>
</dbReference>
<gene>
    <name evidence="2" type="ORF">HV276_12540</name>
</gene>
<dbReference type="EMBL" id="CP056165">
    <property type="protein sequence ID" value="QLX30482.1"/>
    <property type="molecule type" value="Genomic_DNA"/>
</dbReference>
<sequence length="99" mass="11528">MNIDTTITIDTALNTGLALLGWVYIMFSAVRWVKSVFLKQWDKLREKSRRQQAVDEFCDAFSLECMEPGSTIRIATKEDLIIMMYRQEKANDRTDDDKS</sequence>
<evidence type="ECO:0000313" key="2">
    <source>
        <dbReference type="EMBL" id="QLX30482.1"/>
    </source>
</evidence>
<reference evidence="2 3" key="1">
    <citation type="submission" date="2020-06" db="EMBL/GenBank/DDBJ databases">
        <title>REHAB project genomes.</title>
        <authorList>
            <person name="Shaw L.P."/>
        </authorList>
    </citation>
    <scope>NUCLEOTIDE SEQUENCE [LARGE SCALE GENOMIC DNA]</scope>
    <source>
        <strain evidence="2 3">RHBSTW-00777</strain>
    </source>
</reference>
<dbReference type="AlphaFoldDB" id="A0A7L6LB28"/>
<dbReference type="RefSeq" id="WP_105279619.1">
    <property type="nucleotide sequence ID" value="NZ_CP056165.1"/>
</dbReference>
<dbReference type="Pfam" id="PF15944">
    <property type="entry name" value="DUF4752"/>
    <property type="match status" value="1"/>
</dbReference>
<evidence type="ECO:0000256" key="1">
    <source>
        <dbReference type="SAM" id="Phobius"/>
    </source>
</evidence>
<organism evidence="2 3">
    <name type="scientific">Escherichia marmotae</name>
    <dbReference type="NCBI Taxonomy" id="1499973"/>
    <lineage>
        <taxon>Bacteria</taxon>
        <taxon>Pseudomonadati</taxon>
        <taxon>Pseudomonadota</taxon>
        <taxon>Gammaproteobacteria</taxon>
        <taxon>Enterobacterales</taxon>
        <taxon>Enterobacteriaceae</taxon>
        <taxon>Escherichia</taxon>
    </lineage>
</organism>
<keyword evidence="1" id="KW-0812">Transmembrane</keyword>
<protein>
    <submittedName>
        <fullName evidence="2">DUF4752 family protein</fullName>
    </submittedName>
</protein>
<keyword evidence="1" id="KW-0472">Membrane</keyword>
<evidence type="ECO:0000313" key="3">
    <source>
        <dbReference type="Proteomes" id="UP000512146"/>
    </source>
</evidence>
<feature type="transmembrane region" description="Helical" evidence="1">
    <location>
        <begin position="12"/>
        <end position="33"/>
    </location>
</feature>
<name>A0A7L6LB28_9ESCH</name>
<keyword evidence="1" id="KW-1133">Transmembrane helix</keyword>
<dbReference type="Proteomes" id="UP000512146">
    <property type="component" value="Chromosome"/>
</dbReference>
<proteinExistence type="predicted"/>
<accession>A0A7L6LB28</accession>